<protein>
    <submittedName>
        <fullName evidence="2">GNAT family N-acetyltransferase</fullName>
    </submittedName>
</protein>
<dbReference type="EMBL" id="RSFA01000025">
    <property type="protein sequence ID" value="RSD31681.1"/>
    <property type="molecule type" value="Genomic_DNA"/>
</dbReference>
<accession>A0A427U4S3</accession>
<dbReference type="SUPFAM" id="SSF55729">
    <property type="entry name" value="Acyl-CoA N-acyltransferases (Nat)"/>
    <property type="match status" value="1"/>
</dbReference>
<dbReference type="InterPro" id="IPR016181">
    <property type="entry name" value="Acyl_CoA_acyltransferase"/>
</dbReference>
<dbReference type="OrthoDB" id="9789605at2"/>
<gene>
    <name evidence="2" type="ORF">EJA03_07570</name>
</gene>
<dbReference type="InterPro" id="IPR000182">
    <property type="entry name" value="GNAT_dom"/>
</dbReference>
<sequence length="143" mass="16978">MLNDVIITSNENTFLPTLRQIYLASRKATFEWLNADQFCISDYDEDVEGEQIWVALYKGKPIGFVSIWEPEYFIHHFYVSPEYLRKGVGFKLLEFVKSRYARLSLKCMQPNTPALKFYQSQGFISQSQHMDEFGEYHYLTYKE</sequence>
<dbReference type="GO" id="GO:0016747">
    <property type="term" value="F:acyltransferase activity, transferring groups other than amino-acyl groups"/>
    <property type="evidence" value="ECO:0007669"/>
    <property type="project" value="InterPro"/>
</dbReference>
<dbReference type="PROSITE" id="PS51186">
    <property type="entry name" value="GNAT"/>
    <property type="match status" value="1"/>
</dbReference>
<proteinExistence type="predicted"/>
<reference evidence="2 3" key="1">
    <citation type="submission" date="2018-12" db="EMBL/GenBank/DDBJ databases">
        <title>Genomic taxonomy of the Vibrionaceae family.</title>
        <authorList>
            <person name="Gomez-Gil B."/>
            <person name="Enciso-Ibarra K."/>
        </authorList>
    </citation>
    <scope>NUCLEOTIDE SEQUENCE [LARGE SCALE GENOMIC DNA]</scope>
    <source>
        <strain evidence="2 3">CAIM 594</strain>
    </source>
</reference>
<keyword evidence="2" id="KW-0808">Transferase</keyword>
<evidence type="ECO:0000313" key="3">
    <source>
        <dbReference type="Proteomes" id="UP000269041"/>
    </source>
</evidence>
<evidence type="ECO:0000259" key="1">
    <source>
        <dbReference type="PROSITE" id="PS51186"/>
    </source>
</evidence>
<dbReference type="Pfam" id="PF00583">
    <property type="entry name" value="Acetyltransf_1"/>
    <property type="match status" value="1"/>
</dbReference>
<dbReference type="Proteomes" id="UP000269041">
    <property type="component" value="Unassembled WGS sequence"/>
</dbReference>
<name>A0A427U4S3_9VIBR</name>
<feature type="domain" description="N-acetyltransferase" evidence="1">
    <location>
        <begin position="16"/>
        <end position="143"/>
    </location>
</feature>
<dbReference type="CDD" id="cd04301">
    <property type="entry name" value="NAT_SF"/>
    <property type="match status" value="1"/>
</dbReference>
<evidence type="ECO:0000313" key="2">
    <source>
        <dbReference type="EMBL" id="RSD31681.1"/>
    </source>
</evidence>
<comment type="caution">
    <text evidence="2">The sequence shown here is derived from an EMBL/GenBank/DDBJ whole genome shotgun (WGS) entry which is preliminary data.</text>
</comment>
<dbReference type="Gene3D" id="3.40.630.30">
    <property type="match status" value="1"/>
</dbReference>
<keyword evidence="3" id="KW-1185">Reference proteome</keyword>
<dbReference type="RefSeq" id="WP_125320637.1">
    <property type="nucleotide sequence ID" value="NZ_AP024889.1"/>
</dbReference>
<dbReference type="AlphaFoldDB" id="A0A427U4S3"/>
<organism evidence="2 3">
    <name type="scientific">Vibrio pectenicida</name>
    <dbReference type="NCBI Taxonomy" id="62763"/>
    <lineage>
        <taxon>Bacteria</taxon>
        <taxon>Pseudomonadati</taxon>
        <taxon>Pseudomonadota</taxon>
        <taxon>Gammaproteobacteria</taxon>
        <taxon>Vibrionales</taxon>
        <taxon>Vibrionaceae</taxon>
        <taxon>Vibrio</taxon>
    </lineage>
</organism>